<dbReference type="SMART" id="SM00831">
    <property type="entry name" value="Cation_ATPase_N"/>
    <property type="match status" value="1"/>
</dbReference>
<dbReference type="Pfam" id="PF00690">
    <property type="entry name" value="Cation_ATPase_N"/>
    <property type="match status" value="1"/>
</dbReference>
<dbReference type="GO" id="GO:0030007">
    <property type="term" value="P:intracellular potassium ion homeostasis"/>
    <property type="evidence" value="ECO:0007669"/>
    <property type="project" value="TreeGrafter"/>
</dbReference>
<dbReference type="GO" id="GO:0036376">
    <property type="term" value="P:sodium ion export across plasma membrane"/>
    <property type="evidence" value="ECO:0007669"/>
    <property type="project" value="TreeGrafter"/>
</dbReference>
<keyword evidence="3" id="KW-0547">Nucleotide-binding</keyword>
<dbReference type="Proteomes" id="UP000887566">
    <property type="component" value="Unplaced"/>
</dbReference>
<evidence type="ECO:0000256" key="7">
    <source>
        <dbReference type="SAM" id="MobiDB-lite"/>
    </source>
</evidence>
<dbReference type="PANTHER" id="PTHR43294">
    <property type="entry name" value="SODIUM/POTASSIUM-TRANSPORTING ATPASE SUBUNIT ALPHA"/>
    <property type="match status" value="1"/>
</dbReference>
<feature type="compositionally biased region" description="Basic and acidic residues" evidence="7">
    <location>
        <begin position="561"/>
        <end position="586"/>
    </location>
</feature>
<proteinExistence type="predicted"/>
<feature type="region of interest" description="Disordered" evidence="7">
    <location>
        <begin position="1"/>
        <end position="91"/>
    </location>
</feature>
<feature type="compositionally biased region" description="Basic and acidic residues" evidence="7">
    <location>
        <begin position="486"/>
        <end position="536"/>
    </location>
</feature>
<evidence type="ECO:0000256" key="4">
    <source>
        <dbReference type="ARBA" id="ARBA00022840"/>
    </source>
</evidence>
<evidence type="ECO:0000256" key="6">
    <source>
        <dbReference type="ARBA" id="ARBA00023136"/>
    </source>
</evidence>
<dbReference type="InterPro" id="IPR018303">
    <property type="entry name" value="ATPase_P-typ_P_site"/>
</dbReference>
<feature type="transmembrane region" description="Helical" evidence="8">
    <location>
        <begin position="298"/>
        <end position="319"/>
    </location>
</feature>
<dbReference type="GO" id="GO:0005524">
    <property type="term" value="F:ATP binding"/>
    <property type="evidence" value="ECO:0007669"/>
    <property type="project" value="UniProtKB-KW"/>
</dbReference>
<comment type="subcellular location">
    <subcellularLocation>
        <location evidence="1">Membrane</location>
        <topology evidence="1">Multi-pass membrane protein</topology>
    </subcellularLocation>
</comment>
<feature type="region of interest" description="Disordered" evidence="7">
    <location>
        <begin position="454"/>
        <end position="681"/>
    </location>
</feature>
<dbReference type="SUPFAM" id="SSF81660">
    <property type="entry name" value="Metal cation-transporting ATPase, ATP-binding domain N"/>
    <property type="match status" value="1"/>
</dbReference>
<dbReference type="InterPro" id="IPR050510">
    <property type="entry name" value="Cation_transp_ATPase_P-type"/>
</dbReference>
<reference evidence="11" key="1">
    <citation type="submission" date="2022-11" db="UniProtKB">
        <authorList>
            <consortium name="WormBaseParasite"/>
        </authorList>
    </citation>
    <scope>IDENTIFICATION</scope>
</reference>
<feature type="compositionally biased region" description="Basic and acidic residues" evidence="7">
    <location>
        <begin position="599"/>
        <end position="632"/>
    </location>
</feature>
<feature type="compositionally biased region" description="Basic and acidic residues" evidence="7">
    <location>
        <begin position="834"/>
        <end position="860"/>
    </location>
</feature>
<keyword evidence="6 8" id="KW-0472">Membrane</keyword>
<evidence type="ECO:0000313" key="11">
    <source>
        <dbReference type="WBParaSite" id="PSAMB.scaffold7664size7299.g30366.t1"/>
    </source>
</evidence>
<dbReference type="InterPro" id="IPR059000">
    <property type="entry name" value="ATPase_P-type_domA"/>
</dbReference>
<dbReference type="InterPro" id="IPR023299">
    <property type="entry name" value="ATPase_P-typ_cyto_dom_N"/>
</dbReference>
<dbReference type="GO" id="GO:1990573">
    <property type="term" value="P:potassium ion import across plasma membrane"/>
    <property type="evidence" value="ECO:0007669"/>
    <property type="project" value="TreeGrafter"/>
</dbReference>
<protein>
    <submittedName>
        <fullName evidence="11">Cation-transporting P-type ATPase N-terminal domain-containing protein</fullName>
    </submittedName>
</protein>
<dbReference type="PRINTS" id="PR00119">
    <property type="entry name" value="CATATPASE"/>
</dbReference>
<dbReference type="PROSITE" id="PS00154">
    <property type="entry name" value="ATPASE_E1_E2"/>
    <property type="match status" value="1"/>
</dbReference>
<dbReference type="Gene3D" id="2.70.150.10">
    <property type="entry name" value="Calcium-transporting ATPase, cytoplasmic transduction domain A"/>
    <property type="match status" value="1"/>
</dbReference>
<feature type="compositionally biased region" description="Basic residues" evidence="7">
    <location>
        <begin position="551"/>
        <end position="560"/>
    </location>
</feature>
<feature type="compositionally biased region" description="Basic and acidic residues" evidence="7">
    <location>
        <begin position="14"/>
        <end position="44"/>
    </location>
</feature>
<dbReference type="NCBIfam" id="TIGR01494">
    <property type="entry name" value="ATPase_P-type"/>
    <property type="match status" value="1"/>
</dbReference>
<accession>A0A914XEF9</accession>
<dbReference type="GO" id="GO:1902600">
    <property type="term" value="P:proton transmembrane transport"/>
    <property type="evidence" value="ECO:0007669"/>
    <property type="project" value="TreeGrafter"/>
</dbReference>
<dbReference type="GO" id="GO:0006883">
    <property type="term" value="P:intracellular sodium ion homeostasis"/>
    <property type="evidence" value="ECO:0007669"/>
    <property type="project" value="TreeGrafter"/>
</dbReference>
<dbReference type="SUPFAM" id="SSF81653">
    <property type="entry name" value="Calcium ATPase, transduction domain A"/>
    <property type="match status" value="1"/>
</dbReference>
<dbReference type="GO" id="GO:0005391">
    <property type="term" value="F:P-type sodium:potassium-exchanging transporter activity"/>
    <property type="evidence" value="ECO:0007669"/>
    <property type="project" value="TreeGrafter"/>
</dbReference>
<dbReference type="AlphaFoldDB" id="A0A914XEF9"/>
<dbReference type="SUPFAM" id="SSF81665">
    <property type="entry name" value="Calcium ATPase, transmembrane domain M"/>
    <property type="match status" value="1"/>
</dbReference>
<feature type="compositionally biased region" description="Basic and acidic residues" evidence="7">
    <location>
        <begin position="642"/>
        <end position="671"/>
    </location>
</feature>
<evidence type="ECO:0000259" key="9">
    <source>
        <dbReference type="SMART" id="SM00831"/>
    </source>
</evidence>
<dbReference type="GO" id="GO:0016887">
    <property type="term" value="F:ATP hydrolysis activity"/>
    <property type="evidence" value="ECO:0007669"/>
    <property type="project" value="InterPro"/>
</dbReference>
<evidence type="ECO:0000256" key="3">
    <source>
        <dbReference type="ARBA" id="ARBA00022741"/>
    </source>
</evidence>
<dbReference type="GO" id="GO:0005886">
    <property type="term" value="C:plasma membrane"/>
    <property type="evidence" value="ECO:0007669"/>
    <property type="project" value="TreeGrafter"/>
</dbReference>
<evidence type="ECO:0000256" key="2">
    <source>
        <dbReference type="ARBA" id="ARBA00022692"/>
    </source>
</evidence>
<dbReference type="PRINTS" id="PR00121">
    <property type="entry name" value="NAKATPASE"/>
</dbReference>
<feature type="compositionally biased region" description="Basic residues" evidence="7">
    <location>
        <begin position="789"/>
        <end position="801"/>
    </location>
</feature>
<feature type="transmembrane region" description="Helical" evidence="8">
    <location>
        <begin position="133"/>
        <end position="154"/>
    </location>
</feature>
<name>A0A914XEF9_9BILA</name>
<feature type="compositionally biased region" description="Basic and acidic residues" evidence="7">
    <location>
        <begin position="701"/>
        <end position="717"/>
    </location>
</feature>
<dbReference type="InterPro" id="IPR008250">
    <property type="entry name" value="ATPase_P-typ_transduc_dom_A_sf"/>
</dbReference>
<evidence type="ECO:0000256" key="5">
    <source>
        <dbReference type="ARBA" id="ARBA00022989"/>
    </source>
</evidence>
<dbReference type="InterPro" id="IPR023298">
    <property type="entry name" value="ATPase_P-typ_TM_dom_sf"/>
</dbReference>
<dbReference type="InterPro" id="IPR001757">
    <property type="entry name" value="P_typ_ATPase"/>
</dbReference>
<feature type="region of interest" description="Disordered" evidence="7">
    <location>
        <begin position="700"/>
        <end position="949"/>
    </location>
</feature>
<feature type="compositionally biased region" description="Basic and acidic residues" evidence="7">
    <location>
        <begin position="927"/>
        <end position="940"/>
    </location>
</feature>
<evidence type="ECO:0000313" key="10">
    <source>
        <dbReference type="Proteomes" id="UP000887566"/>
    </source>
</evidence>
<dbReference type="InterPro" id="IPR004014">
    <property type="entry name" value="ATPase_P-typ_cation-transptr_N"/>
</dbReference>
<keyword evidence="4" id="KW-0067">ATP-binding</keyword>
<keyword evidence="5 8" id="KW-1133">Transmembrane helix</keyword>
<evidence type="ECO:0000256" key="1">
    <source>
        <dbReference type="ARBA" id="ARBA00004141"/>
    </source>
</evidence>
<feature type="compositionally biased region" description="Basic residues" evidence="7">
    <location>
        <begin position="1"/>
        <end position="12"/>
    </location>
</feature>
<dbReference type="Pfam" id="PF00122">
    <property type="entry name" value="E1-E2_ATPase"/>
    <property type="match status" value="1"/>
</dbReference>
<evidence type="ECO:0000256" key="8">
    <source>
        <dbReference type="SAM" id="Phobius"/>
    </source>
</evidence>
<keyword evidence="2 8" id="KW-0812">Transmembrane</keyword>
<feature type="compositionally biased region" description="Acidic residues" evidence="7">
    <location>
        <begin position="805"/>
        <end position="817"/>
    </location>
</feature>
<feature type="transmembrane region" description="Helical" evidence="8">
    <location>
        <begin position="106"/>
        <end position="127"/>
    </location>
</feature>
<feature type="compositionally biased region" description="Basic residues" evidence="7">
    <location>
        <begin position="874"/>
        <end position="886"/>
    </location>
</feature>
<organism evidence="10 11">
    <name type="scientific">Plectus sambesii</name>
    <dbReference type="NCBI Taxonomy" id="2011161"/>
    <lineage>
        <taxon>Eukaryota</taxon>
        <taxon>Metazoa</taxon>
        <taxon>Ecdysozoa</taxon>
        <taxon>Nematoda</taxon>
        <taxon>Chromadorea</taxon>
        <taxon>Plectida</taxon>
        <taxon>Plectina</taxon>
        <taxon>Plectoidea</taxon>
        <taxon>Plectidae</taxon>
        <taxon>Plectus</taxon>
    </lineage>
</organism>
<dbReference type="Gene3D" id="1.20.1110.10">
    <property type="entry name" value="Calcium-transporting ATPase, transmembrane domain"/>
    <property type="match status" value="1"/>
</dbReference>
<dbReference type="WBParaSite" id="PSAMB.scaffold7664size7299.g30366.t1">
    <property type="protein sequence ID" value="PSAMB.scaffold7664size7299.g30366.t1"/>
    <property type="gene ID" value="PSAMB.scaffold7664size7299.g30366"/>
</dbReference>
<feature type="compositionally biased region" description="Low complexity" evidence="7">
    <location>
        <begin position="738"/>
        <end position="753"/>
    </location>
</feature>
<feature type="compositionally biased region" description="Polar residues" evidence="7">
    <location>
        <begin position="719"/>
        <end position="735"/>
    </location>
</feature>
<dbReference type="PANTHER" id="PTHR43294:SF5">
    <property type="entry name" value="CATION-TRANSPORTING P-TYPE ATPASE N-TERMINAL DOMAIN-CONTAINING PROTEIN"/>
    <property type="match status" value="1"/>
</dbReference>
<keyword evidence="10" id="KW-1185">Reference proteome</keyword>
<sequence length="949" mass="105827">MNKLKSWIKGKFGHGSDNKKDDDGERKPKKGQKEAERSLEKQFTEHQMTVEELSQEYPDSGINADKPDNSSGLSSGDAKARLEKDGPNALKPPKGKSDWMLLLEQFLNLFWLLMIGAGILSMVTYVLDTTQPINLYVSIVLFAVTIFMCLLSFWEEKKARKAVRGFENLMPKQCAAIRDGGECEISAEELVVGDLVYIRNGTQVPADVRLLSCNELKLDNSSITGEAEPIEYTYEPADKHISVFESENVAFNGSLCCDGEGLGVVIRTADKTVIGQIASLTTDQTEKKSSLQAEISRFVRFITILALTMATLVFIIGAINAHFENLLFVVINGFLIVIIANVPEGLPATVTSQLTIIARVMAKKQVFLKKLDVIEAFGAATIIASDKTGTLTQNNMTVTDLWYNKQHLAGRPNVRQRIMKSKSSARNILELYHNPLPDILAVMTICNNAQVDDGADSGAKQEKSYGVNTKDALWKPSTKGSNKSNENNKKDSPKDQQKGKVTEDNAKDKQTKELDSNRSDRNKSKGTLKKEVRIDVDAQDSSDDGGQQQKDKKKTSQKKSKSTDESMAEDKKTTDRKDREKSKKVEEDIESASSSSESGNDRKQKLSKDTKQKSEKKQGSDKKERSEKKQKSEFTVVEVESDSGHHSEEVGSKSKDKKQSSEETEEDKTVENKAVQAVAPDTKVDILLQRWAVEEYGQELVEDKGCQTEKGMADKTKTAAKNNMPPNEKSTQVKETSNDSLTSSDSNATLTSSDSREKLQDKKKRKLKKWTLESDSSEITDNRNVQKDSKKKSEKVSRKKKQAEDESSDSSESDDNNDEKTDKKRTSEKRKAKKSVERDSKQKSEKATRRKKQIEDKSSDSLESDDDSDEKADKRRTSKKRKANKSSKKDAGDAASIESMTDEEDLENAVFKDEDRVKRDAKKSGRSGKDGGKDQFEESQPKALSEDEE</sequence>
<feature type="domain" description="Cation-transporting P-type ATPase N-terminal" evidence="9">
    <location>
        <begin position="44"/>
        <end position="126"/>
    </location>
</feature>